<feature type="compositionally biased region" description="Polar residues" evidence="1">
    <location>
        <begin position="135"/>
        <end position="148"/>
    </location>
</feature>
<sequence>MFVRKCVEMKAGVTAEAGAHAASRTFLSLGLSALVAVMVLGTSGCGGGDRPPIGEVEGTVTLDGQPVADAQIFFEPTGGGRSSSAITDADGTYELSYMGDVKGAVVGEHLVRISTAKGATRDDNGRVTDPGQPEQFPSSYNSESTQKVTVEGGDNEINFDATSDK</sequence>
<dbReference type="AlphaFoldDB" id="A0A5B9R7R2"/>
<proteinExistence type="predicted"/>
<dbReference type="SUPFAM" id="SSF49464">
    <property type="entry name" value="Carboxypeptidase regulatory domain-like"/>
    <property type="match status" value="1"/>
</dbReference>
<dbReference type="KEGG" id="rul:UC8_48030"/>
<dbReference type="Proteomes" id="UP000325286">
    <property type="component" value="Chromosome"/>
</dbReference>
<name>A0A5B9R7R2_9BACT</name>
<reference evidence="2 3" key="1">
    <citation type="submission" date="2019-08" db="EMBL/GenBank/DDBJ databases">
        <title>Deep-cultivation of Planctomycetes and their phenomic and genomic characterization uncovers novel biology.</title>
        <authorList>
            <person name="Wiegand S."/>
            <person name="Jogler M."/>
            <person name="Boedeker C."/>
            <person name="Pinto D."/>
            <person name="Vollmers J."/>
            <person name="Rivas-Marin E."/>
            <person name="Kohn T."/>
            <person name="Peeters S.H."/>
            <person name="Heuer A."/>
            <person name="Rast P."/>
            <person name="Oberbeckmann S."/>
            <person name="Bunk B."/>
            <person name="Jeske O."/>
            <person name="Meyerdierks A."/>
            <person name="Storesund J.E."/>
            <person name="Kallscheuer N."/>
            <person name="Luecker S."/>
            <person name="Lage O.M."/>
            <person name="Pohl T."/>
            <person name="Merkel B.J."/>
            <person name="Hornburger P."/>
            <person name="Mueller R.-W."/>
            <person name="Bruemmer F."/>
            <person name="Labrenz M."/>
            <person name="Spormann A.M."/>
            <person name="Op den Camp H."/>
            <person name="Overmann J."/>
            <person name="Amann R."/>
            <person name="Jetten M.S.M."/>
            <person name="Mascher T."/>
            <person name="Medema M.H."/>
            <person name="Devos D.P."/>
            <person name="Kaster A.-K."/>
            <person name="Ovreas L."/>
            <person name="Rohde M."/>
            <person name="Galperin M.Y."/>
            <person name="Jogler C."/>
        </authorList>
    </citation>
    <scope>NUCLEOTIDE SEQUENCE [LARGE SCALE GENOMIC DNA]</scope>
    <source>
        <strain evidence="2 3">UC8</strain>
    </source>
</reference>
<evidence type="ECO:0000256" key="1">
    <source>
        <dbReference type="SAM" id="MobiDB-lite"/>
    </source>
</evidence>
<gene>
    <name evidence="2" type="ORF">UC8_48030</name>
</gene>
<dbReference type="InterPro" id="IPR008969">
    <property type="entry name" value="CarboxyPept-like_regulatory"/>
</dbReference>
<evidence type="ECO:0000313" key="3">
    <source>
        <dbReference type="Proteomes" id="UP000325286"/>
    </source>
</evidence>
<keyword evidence="3" id="KW-1185">Reference proteome</keyword>
<evidence type="ECO:0000313" key="2">
    <source>
        <dbReference type="EMBL" id="QEG42761.1"/>
    </source>
</evidence>
<dbReference type="EMBL" id="CP042914">
    <property type="protein sequence ID" value="QEG42761.1"/>
    <property type="molecule type" value="Genomic_DNA"/>
</dbReference>
<evidence type="ECO:0008006" key="4">
    <source>
        <dbReference type="Google" id="ProtNLM"/>
    </source>
</evidence>
<accession>A0A5B9R7R2</accession>
<feature type="region of interest" description="Disordered" evidence="1">
    <location>
        <begin position="116"/>
        <end position="165"/>
    </location>
</feature>
<protein>
    <recommendedName>
        <fullName evidence="4">Carboxypeptidase regulatory-like domain-containing protein</fullName>
    </recommendedName>
</protein>
<organism evidence="2 3">
    <name type="scientific">Roseimaritima ulvae</name>
    <dbReference type="NCBI Taxonomy" id="980254"/>
    <lineage>
        <taxon>Bacteria</taxon>
        <taxon>Pseudomonadati</taxon>
        <taxon>Planctomycetota</taxon>
        <taxon>Planctomycetia</taxon>
        <taxon>Pirellulales</taxon>
        <taxon>Pirellulaceae</taxon>
        <taxon>Roseimaritima</taxon>
    </lineage>
</organism>